<sequence>MAAIAGRAGCRGQSGASQGQQPAAAVGWVSQRIDCLAHTIFQLAPEPKAMQLAPLFQPVQFDVTAQDVVFWIRGATVPGNLDGTFICNGAPHKRRKHR</sequence>
<reference evidence="2" key="1">
    <citation type="journal article" date="2019" name="Plant J.">
        <title>Chlorella vulgaris genome assembly and annotation reveals the molecular basis for metabolic acclimation to high light conditions.</title>
        <authorList>
            <person name="Cecchin M."/>
            <person name="Marcolungo L."/>
            <person name="Rossato M."/>
            <person name="Girolomoni L."/>
            <person name="Cosentino E."/>
            <person name="Cuine S."/>
            <person name="Li-Beisson Y."/>
            <person name="Delledonne M."/>
            <person name="Ballottari M."/>
        </authorList>
    </citation>
    <scope>NUCLEOTIDE SEQUENCE</scope>
    <source>
        <strain evidence="2">211/11P</strain>
    </source>
</reference>
<dbReference type="EMBL" id="SIDB01000003">
    <property type="protein sequence ID" value="KAI3434544.1"/>
    <property type="molecule type" value="Genomic_DNA"/>
</dbReference>
<proteinExistence type="predicted"/>
<feature type="region of interest" description="Disordered" evidence="1">
    <location>
        <begin position="1"/>
        <end position="21"/>
    </location>
</feature>
<comment type="caution">
    <text evidence="2">The sequence shown here is derived from an EMBL/GenBank/DDBJ whole genome shotgun (WGS) entry which is preliminary data.</text>
</comment>
<reference evidence="2" key="2">
    <citation type="submission" date="2020-11" db="EMBL/GenBank/DDBJ databases">
        <authorList>
            <person name="Cecchin M."/>
            <person name="Marcolungo L."/>
            <person name="Rossato M."/>
            <person name="Girolomoni L."/>
            <person name="Cosentino E."/>
            <person name="Cuine S."/>
            <person name="Li-Beisson Y."/>
            <person name="Delledonne M."/>
            <person name="Ballottari M."/>
        </authorList>
    </citation>
    <scope>NUCLEOTIDE SEQUENCE</scope>
    <source>
        <strain evidence="2">211/11P</strain>
        <tissue evidence="2">Whole cell</tissue>
    </source>
</reference>
<gene>
    <name evidence="2" type="ORF">D9Q98_002617</name>
</gene>
<dbReference type="Proteomes" id="UP001055712">
    <property type="component" value="Unassembled WGS sequence"/>
</dbReference>
<protein>
    <submittedName>
        <fullName evidence="2">Uncharacterized protein</fullName>
    </submittedName>
</protein>
<organism evidence="2 3">
    <name type="scientific">Chlorella vulgaris</name>
    <name type="common">Green alga</name>
    <dbReference type="NCBI Taxonomy" id="3077"/>
    <lineage>
        <taxon>Eukaryota</taxon>
        <taxon>Viridiplantae</taxon>
        <taxon>Chlorophyta</taxon>
        <taxon>core chlorophytes</taxon>
        <taxon>Trebouxiophyceae</taxon>
        <taxon>Chlorellales</taxon>
        <taxon>Chlorellaceae</taxon>
        <taxon>Chlorella clade</taxon>
        <taxon>Chlorella</taxon>
    </lineage>
</organism>
<evidence type="ECO:0000313" key="3">
    <source>
        <dbReference type="Proteomes" id="UP001055712"/>
    </source>
</evidence>
<name>A0A9D4YZG3_CHLVU</name>
<evidence type="ECO:0000313" key="2">
    <source>
        <dbReference type="EMBL" id="KAI3434544.1"/>
    </source>
</evidence>
<accession>A0A9D4YZG3</accession>
<evidence type="ECO:0000256" key="1">
    <source>
        <dbReference type="SAM" id="MobiDB-lite"/>
    </source>
</evidence>
<dbReference type="AlphaFoldDB" id="A0A9D4YZG3"/>
<keyword evidence="3" id="KW-1185">Reference proteome</keyword>